<evidence type="ECO:0000313" key="11">
    <source>
        <dbReference type="EMBL" id="TCP63641.1"/>
    </source>
</evidence>
<dbReference type="EC" id="2.5.1.61" evidence="8"/>
<comment type="miscellaneous">
    <text evidence="8">The porphobilinogen subunits are added to the dipyrromethane group.</text>
</comment>
<dbReference type="SUPFAM" id="SSF53850">
    <property type="entry name" value="Periplasmic binding protein-like II"/>
    <property type="match status" value="1"/>
</dbReference>
<keyword evidence="12" id="KW-1185">Reference proteome</keyword>
<dbReference type="SUPFAM" id="SSF54782">
    <property type="entry name" value="Porphobilinogen deaminase (hydroxymethylbilane synthase), C-terminal domain"/>
    <property type="match status" value="1"/>
</dbReference>
<dbReference type="Gene3D" id="3.40.190.10">
    <property type="entry name" value="Periplasmic binding protein-like II"/>
    <property type="match status" value="2"/>
</dbReference>
<dbReference type="PANTHER" id="PTHR11557:SF0">
    <property type="entry name" value="PORPHOBILINOGEN DEAMINASE"/>
    <property type="match status" value="1"/>
</dbReference>
<dbReference type="GO" id="GO:0005737">
    <property type="term" value="C:cytoplasm"/>
    <property type="evidence" value="ECO:0007669"/>
    <property type="project" value="UniProtKB-UniRule"/>
</dbReference>
<comment type="caution">
    <text evidence="11">The sequence shown here is derived from an EMBL/GenBank/DDBJ whole genome shotgun (WGS) entry which is preliminary data.</text>
</comment>
<dbReference type="OrthoDB" id="9810298at2"/>
<accession>A0A4R2RUM5</accession>
<comment type="similarity">
    <text evidence="3 8">Belongs to the HMBS family.</text>
</comment>
<feature type="domain" description="Porphobilinogen deaminase N-terminal" evidence="9">
    <location>
        <begin position="4"/>
        <end position="211"/>
    </location>
</feature>
<dbReference type="Pfam" id="PF01379">
    <property type="entry name" value="Porphobil_deam"/>
    <property type="match status" value="1"/>
</dbReference>
<evidence type="ECO:0000256" key="3">
    <source>
        <dbReference type="ARBA" id="ARBA00005638"/>
    </source>
</evidence>
<evidence type="ECO:0000256" key="6">
    <source>
        <dbReference type="ARBA" id="ARBA00023244"/>
    </source>
</evidence>
<dbReference type="FunFam" id="3.40.190.10:FF:000005">
    <property type="entry name" value="Porphobilinogen deaminase"/>
    <property type="match status" value="1"/>
</dbReference>
<dbReference type="RefSeq" id="WP_131849757.1">
    <property type="nucleotide sequence ID" value="NZ_SLXV01000048.1"/>
</dbReference>
<comment type="pathway">
    <text evidence="2">Porphyrin-containing compound metabolism; protoporphyrin-IX biosynthesis; coproporphyrinogen-III from 5-aminolevulinate: step 2/4.</text>
</comment>
<proteinExistence type="inferred from homology"/>
<dbReference type="PANTHER" id="PTHR11557">
    <property type="entry name" value="PORPHOBILINOGEN DEAMINASE"/>
    <property type="match status" value="1"/>
</dbReference>
<dbReference type="InterPro" id="IPR036803">
    <property type="entry name" value="Porphobilinogen_deaminase_C_sf"/>
</dbReference>
<evidence type="ECO:0000256" key="1">
    <source>
        <dbReference type="ARBA" id="ARBA00002869"/>
    </source>
</evidence>
<dbReference type="FunFam" id="3.40.190.10:FF:000004">
    <property type="entry name" value="Porphobilinogen deaminase"/>
    <property type="match status" value="1"/>
</dbReference>
<evidence type="ECO:0000259" key="10">
    <source>
        <dbReference type="Pfam" id="PF03900"/>
    </source>
</evidence>
<dbReference type="InterPro" id="IPR000860">
    <property type="entry name" value="HemC"/>
</dbReference>
<dbReference type="InterPro" id="IPR022417">
    <property type="entry name" value="Porphobilin_deaminase_N"/>
</dbReference>
<dbReference type="PIRSF" id="PIRSF001438">
    <property type="entry name" value="4pyrrol_synth_OHMeBilane_synth"/>
    <property type="match status" value="1"/>
</dbReference>
<dbReference type="GO" id="GO:0006782">
    <property type="term" value="P:protoporphyrinogen IX biosynthetic process"/>
    <property type="evidence" value="ECO:0007669"/>
    <property type="project" value="UniProtKB-UniRule"/>
</dbReference>
<dbReference type="AlphaFoldDB" id="A0A4R2RUM5"/>
<feature type="domain" description="Porphobilinogen deaminase C-terminal" evidence="10">
    <location>
        <begin position="224"/>
        <end position="291"/>
    </location>
</feature>
<comment type="catalytic activity">
    <reaction evidence="7 8">
        <text>4 porphobilinogen + H2O = hydroxymethylbilane + 4 NH4(+)</text>
        <dbReference type="Rhea" id="RHEA:13185"/>
        <dbReference type="ChEBI" id="CHEBI:15377"/>
        <dbReference type="ChEBI" id="CHEBI:28938"/>
        <dbReference type="ChEBI" id="CHEBI:57845"/>
        <dbReference type="ChEBI" id="CHEBI:58126"/>
        <dbReference type="EC" id="2.5.1.61"/>
    </reaction>
</comment>
<dbReference type="InterPro" id="IPR022418">
    <property type="entry name" value="Porphobilinogen_deaminase_C"/>
</dbReference>
<dbReference type="CDD" id="cd13646">
    <property type="entry name" value="PBP2_EcHMBS_like"/>
    <property type="match status" value="1"/>
</dbReference>
<dbReference type="GO" id="GO:0004418">
    <property type="term" value="F:hydroxymethylbilane synthase activity"/>
    <property type="evidence" value="ECO:0007669"/>
    <property type="project" value="UniProtKB-UniRule"/>
</dbReference>
<dbReference type="EMBL" id="SLXV01000048">
    <property type="protein sequence ID" value="TCP63641.1"/>
    <property type="molecule type" value="Genomic_DNA"/>
</dbReference>
<dbReference type="HAMAP" id="MF_00260">
    <property type="entry name" value="Porphobil_deam"/>
    <property type="match status" value="1"/>
</dbReference>
<dbReference type="Pfam" id="PF03900">
    <property type="entry name" value="Porphobil_deamC"/>
    <property type="match status" value="1"/>
</dbReference>
<comment type="subunit">
    <text evidence="4 8">Monomer.</text>
</comment>
<evidence type="ECO:0000256" key="4">
    <source>
        <dbReference type="ARBA" id="ARBA00011245"/>
    </source>
</evidence>
<sequence>MRTIVVGTRKSKLAMTQTNWVIDRLKEMEPNLTVELEKIVTKGDKILDVTLSKVGGKGLFVKEIESALLNGEIDLAVHSMKDLPAEMPEGLMIGAIPVREDVRDCFLSRDGSTLEELPSGAIVGTSSLRRQAQILAIRPDLRVESIRGNIDTRVQKMRDGQFDAIILATAGLNRISWQEDIAELISVKTMLPAVGQGALAIQCREGDRETRALLVKINHEETARAVRAERAFLQAFNGGCHLPIAAYAQICENQVHLKGLVGDPAGKKMIADTIIGKNEIKMGQELANRLIELGADELLASVSV</sequence>
<dbReference type="Gene3D" id="3.30.160.40">
    <property type="entry name" value="Porphobilinogen deaminase, C-terminal domain"/>
    <property type="match status" value="1"/>
</dbReference>
<evidence type="ECO:0000259" key="9">
    <source>
        <dbReference type="Pfam" id="PF01379"/>
    </source>
</evidence>
<organism evidence="11 12">
    <name type="scientific">Baia soyae</name>
    <dbReference type="NCBI Taxonomy" id="1544746"/>
    <lineage>
        <taxon>Bacteria</taxon>
        <taxon>Bacillati</taxon>
        <taxon>Bacillota</taxon>
        <taxon>Bacilli</taxon>
        <taxon>Bacillales</taxon>
        <taxon>Thermoactinomycetaceae</taxon>
        <taxon>Baia</taxon>
    </lineage>
</organism>
<feature type="modified residue" description="S-(dipyrrolylmethanemethyl)cysteine" evidence="8">
    <location>
        <position position="240"/>
    </location>
</feature>
<evidence type="ECO:0000313" key="12">
    <source>
        <dbReference type="Proteomes" id="UP000294746"/>
    </source>
</evidence>
<gene>
    <name evidence="8" type="primary">hemC</name>
    <name evidence="11" type="ORF">EDD57_1485</name>
</gene>
<dbReference type="PRINTS" id="PR00151">
    <property type="entry name" value="PORPHBDMNASE"/>
</dbReference>
<evidence type="ECO:0000256" key="2">
    <source>
        <dbReference type="ARBA" id="ARBA00004735"/>
    </source>
</evidence>
<keyword evidence="5 8" id="KW-0808">Transferase</keyword>
<comment type="cofactor">
    <cofactor evidence="8">
        <name>dipyrromethane</name>
        <dbReference type="ChEBI" id="CHEBI:60342"/>
    </cofactor>
    <text evidence="8">Binds 1 dipyrromethane group covalently.</text>
</comment>
<reference evidence="11 12" key="1">
    <citation type="submission" date="2019-03" db="EMBL/GenBank/DDBJ databases">
        <title>Genomic Encyclopedia of Type Strains, Phase IV (KMG-IV): sequencing the most valuable type-strain genomes for metagenomic binning, comparative biology and taxonomic classification.</title>
        <authorList>
            <person name="Goeker M."/>
        </authorList>
    </citation>
    <scope>NUCLEOTIDE SEQUENCE [LARGE SCALE GENOMIC DNA]</scope>
    <source>
        <strain evidence="11 12">DSM 46831</strain>
    </source>
</reference>
<comment type="function">
    <text evidence="1 8">Tetrapolymerization of the monopyrrole PBG into the hydroxymethylbilane pre-uroporphyrinogen in several discrete steps.</text>
</comment>
<dbReference type="NCBIfam" id="TIGR00212">
    <property type="entry name" value="hemC"/>
    <property type="match status" value="1"/>
</dbReference>
<keyword evidence="6 8" id="KW-0627">Porphyrin biosynthesis</keyword>
<protein>
    <recommendedName>
        <fullName evidence="8">Porphobilinogen deaminase</fullName>
        <shortName evidence="8">PBG</shortName>
        <ecNumber evidence="8">2.5.1.61</ecNumber>
    </recommendedName>
    <alternativeName>
        <fullName evidence="8">Hydroxymethylbilane synthase</fullName>
        <shortName evidence="8">HMBS</shortName>
    </alternativeName>
    <alternativeName>
        <fullName evidence="8">Pre-uroporphyrinogen synthase</fullName>
    </alternativeName>
</protein>
<name>A0A4R2RUM5_9BACL</name>
<dbReference type="Proteomes" id="UP000294746">
    <property type="component" value="Unassembled WGS sequence"/>
</dbReference>
<evidence type="ECO:0000256" key="7">
    <source>
        <dbReference type="ARBA" id="ARBA00048169"/>
    </source>
</evidence>
<evidence type="ECO:0000256" key="8">
    <source>
        <dbReference type="HAMAP-Rule" id="MF_00260"/>
    </source>
</evidence>
<evidence type="ECO:0000256" key="5">
    <source>
        <dbReference type="ARBA" id="ARBA00022679"/>
    </source>
</evidence>